<evidence type="ECO:0000256" key="1">
    <source>
        <dbReference type="SAM" id="Phobius"/>
    </source>
</evidence>
<evidence type="ECO:0000313" key="3">
    <source>
        <dbReference type="Proteomes" id="UP001066276"/>
    </source>
</evidence>
<dbReference type="AlphaFoldDB" id="A0AAV7MTI0"/>
<keyword evidence="1" id="KW-1133">Transmembrane helix</keyword>
<gene>
    <name evidence="2" type="ORF">NDU88_003067</name>
</gene>
<keyword evidence="1" id="KW-0812">Transmembrane</keyword>
<evidence type="ECO:0000313" key="2">
    <source>
        <dbReference type="EMBL" id="KAJ1105662.1"/>
    </source>
</evidence>
<sequence length="81" mass="8547">MQEGWNTQRRLGRALEAGAYVMLGSVGAAGAMLHRAVLTGEKTSARRRRGSIRQGVDDGHTMVIRSAIGQKAARVGAGTGR</sequence>
<reference evidence="2" key="1">
    <citation type="journal article" date="2022" name="bioRxiv">
        <title>Sequencing and chromosome-scale assembly of the giantPleurodeles waltlgenome.</title>
        <authorList>
            <person name="Brown T."/>
            <person name="Elewa A."/>
            <person name="Iarovenko S."/>
            <person name="Subramanian E."/>
            <person name="Araus A.J."/>
            <person name="Petzold A."/>
            <person name="Susuki M."/>
            <person name="Suzuki K.-i.T."/>
            <person name="Hayashi T."/>
            <person name="Toyoda A."/>
            <person name="Oliveira C."/>
            <person name="Osipova E."/>
            <person name="Leigh N.D."/>
            <person name="Simon A."/>
            <person name="Yun M.H."/>
        </authorList>
    </citation>
    <scope>NUCLEOTIDE SEQUENCE</scope>
    <source>
        <strain evidence="2">20211129_DDA</strain>
        <tissue evidence="2">Liver</tissue>
    </source>
</reference>
<proteinExistence type="predicted"/>
<dbReference type="Proteomes" id="UP001066276">
    <property type="component" value="Chromosome 9"/>
</dbReference>
<dbReference type="EMBL" id="JANPWB010000013">
    <property type="protein sequence ID" value="KAJ1105662.1"/>
    <property type="molecule type" value="Genomic_DNA"/>
</dbReference>
<organism evidence="2 3">
    <name type="scientific">Pleurodeles waltl</name>
    <name type="common">Iberian ribbed newt</name>
    <dbReference type="NCBI Taxonomy" id="8319"/>
    <lineage>
        <taxon>Eukaryota</taxon>
        <taxon>Metazoa</taxon>
        <taxon>Chordata</taxon>
        <taxon>Craniata</taxon>
        <taxon>Vertebrata</taxon>
        <taxon>Euteleostomi</taxon>
        <taxon>Amphibia</taxon>
        <taxon>Batrachia</taxon>
        <taxon>Caudata</taxon>
        <taxon>Salamandroidea</taxon>
        <taxon>Salamandridae</taxon>
        <taxon>Pleurodelinae</taxon>
        <taxon>Pleurodeles</taxon>
    </lineage>
</organism>
<keyword evidence="3" id="KW-1185">Reference proteome</keyword>
<protein>
    <submittedName>
        <fullName evidence="2">Uncharacterized protein</fullName>
    </submittedName>
</protein>
<comment type="caution">
    <text evidence="2">The sequence shown here is derived from an EMBL/GenBank/DDBJ whole genome shotgun (WGS) entry which is preliminary data.</text>
</comment>
<keyword evidence="1" id="KW-0472">Membrane</keyword>
<name>A0AAV7MTI0_PLEWA</name>
<feature type="transmembrane region" description="Helical" evidence="1">
    <location>
        <begin position="20"/>
        <end position="38"/>
    </location>
</feature>
<accession>A0AAV7MTI0</accession>